<dbReference type="EMBL" id="JAKELL010000012">
    <property type="protein sequence ID" value="KAH8995438.1"/>
    <property type="molecule type" value="Genomic_DNA"/>
</dbReference>
<dbReference type="AlphaFoldDB" id="A0AAD4LLT0"/>
<accession>A0AAD4LLT0</accession>
<keyword evidence="3" id="KW-1185">Reference proteome</keyword>
<dbReference type="Proteomes" id="UP001201163">
    <property type="component" value="Unassembled WGS sequence"/>
</dbReference>
<dbReference type="InterPro" id="IPR031350">
    <property type="entry name" value="Goodbye_dom"/>
</dbReference>
<proteinExistence type="predicted"/>
<reference evidence="2" key="1">
    <citation type="submission" date="2022-01" db="EMBL/GenBank/DDBJ databases">
        <title>Comparative genomics reveals a dynamic genome evolution in the ectomycorrhizal milk-cap (Lactarius) mushrooms.</title>
        <authorList>
            <consortium name="DOE Joint Genome Institute"/>
            <person name="Lebreton A."/>
            <person name="Tang N."/>
            <person name="Kuo A."/>
            <person name="LaButti K."/>
            <person name="Drula E."/>
            <person name="Barry K."/>
            <person name="Clum A."/>
            <person name="Lipzen A."/>
            <person name="Mousain D."/>
            <person name="Ng V."/>
            <person name="Wang R."/>
            <person name="Wang X."/>
            <person name="Dai Y."/>
            <person name="Henrissat B."/>
            <person name="Grigoriev I.V."/>
            <person name="Guerin-Laguette A."/>
            <person name="Yu F."/>
            <person name="Martin F.M."/>
        </authorList>
    </citation>
    <scope>NUCLEOTIDE SEQUENCE</scope>
    <source>
        <strain evidence="2">QP</strain>
    </source>
</reference>
<comment type="caution">
    <text evidence="2">The sequence shown here is derived from an EMBL/GenBank/DDBJ whole genome shotgun (WGS) entry which is preliminary data.</text>
</comment>
<name>A0AAD4LLT0_9AGAM</name>
<evidence type="ECO:0000259" key="1">
    <source>
        <dbReference type="Pfam" id="PF17109"/>
    </source>
</evidence>
<protein>
    <recommendedName>
        <fullName evidence="1">Fungal STAND N-terminal Goodbye domain-containing protein</fullName>
    </recommendedName>
</protein>
<evidence type="ECO:0000313" key="3">
    <source>
        <dbReference type="Proteomes" id="UP001201163"/>
    </source>
</evidence>
<organism evidence="2 3">
    <name type="scientific">Lactarius akahatsu</name>
    <dbReference type="NCBI Taxonomy" id="416441"/>
    <lineage>
        <taxon>Eukaryota</taxon>
        <taxon>Fungi</taxon>
        <taxon>Dikarya</taxon>
        <taxon>Basidiomycota</taxon>
        <taxon>Agaricomycotina</taxon>
        <taxon>Agaricomycetes</taxon>
        <taxon>Russulales</taxon>
        <taxon>Russulaceae</taxon>
        <taxon>Lactarius</taxon>
    </lineage>
</organism>
<evidence type="ECO:0000313" key="2">
    <source>
        <dbReference type="EMBL" id="KAH8995438.1"/>
    </source>
</evidence>
<feature type="domain" description="Fungal STAND N-terminal Goodbye" evidence="1">
    <location>
        <begin position="13"/>
        <end position="143"/>
    </location>
</feature>
<gene>
    <name evidence="2" type="ORF">EDB92DRAFT_2102231</name>
</gene>
<dbReference type="Pfam" id="PF17109">
    <property type="entry name" value="Goodbye"/>
    <property type="match status" value="1"/>
</dbReference>
<sequence>MSTPPSNFKPILDAALSDYKKKIGKELLDHPLATELQRRDTADAVLAILQDQAKEFQQFKDGDQRLMKSIGPLTQVLFAFSGAPGVGDVGLVLVIFVGFPPAKGIISGIGVLLAAAKDVRASHDALVELFERIENPFKRLGDYTQVSLTTEMAEVFVKIMAEVLSILSIATKEVKRWRAKIYFRRLLGRTDIEDALKMLDSLIEEQIRMATTQATKATSELKDDVKTVNLAVANDIDGMKCS</sequence>